<keyword evidence="2" id="KW-1185">Reference proteome</keyword>
<organism evidence="1 2">
    <name type="scientific">Marasmiellus scandens</name>
    <dbReference type="NCBI Taxonomy" id="2682957"/>
    <lineage>
        <taxon>Eukaryota</taxon>
        <taxon>Fungi</taxon>
        <taxon>Dikarya</taxon>
        <taxon>Basidiomycota</taxon>
        <taxon>Agaricomycotina</taxon>
        <taxon>Agaricomycetes</taxon>
        <taxon>Agaricomycetidae</taxon>
        <taxon>Agaricales</taxon>
        <taxon>Marasmiineae</taxon>
        <taxon>Omphalotaceae</taxon>
        <taxon>Marasmiellus</taxon>
    </lineage>
</organism>
<comment type="caution">
    <text evidence="1">The sequence shown here is derived from an EMBL/GenBank/DDBJ whole genome shotgun (WGS) entry which is preliminary data.</text>
</comment>
<name>A0ABR1INP6_9AGAR</name>
<accession>A0ABR1INP6</accession>
<sequence length="222" mass="25485">MPYSTIPPSSTHPVISPVPIFKDGIEAQNAISNCAKVVSKANFVQQENDWDELHYYKPAQKEYLSKFVGFLCSLSSEDPASATIHAHTQRSIECAERIGSRLNPNHNHKNCRGIFMSRQEAENCGKEILKMIRDLQAPINEQTRSILENWARWWEERHNDLNQRGPSKDAPVLILQISCCLPVHKISKHNELNTKERREEIKELQVIFASYCKEVRKALQGH</sequence>
<reference evidence="1 2" key="1">
    <citation type="submission" date="2024-01" db="EMBL/GenBank/DDBJ databases">
        <title>A draft genome for the cacao thread blight pathogen Marasmiellus scandens.</title>
        <authorList>
            <person name="Baruah I.K."/>
            <person name="Leung J."/>
            <person name="Bukari Y."/>
            <person name="Amoako-Attah I."/>
            <person name="Meinhardt L.W."/>
            <person name="Bailey B.A."/>
            <person name="Cohen S.P."/>
        </authorList>
    </citation>
    <scope>NUCLEOTIDE SEQUENCE [LARGE SCALE GENOMIC DNA]</scope>
    <source>
        <strain evidence="1 2">GH-19</strain>
    </source>
</reference>
<protein>
    <submittedName>
        <fullName evidence="1">Uncharacterized protein</fullName>
    </submittedName>
</protein>
<proteinExistence type="predicted"/>
<evidence type="ECO:0000313" key="2">
    <source>
        <dbReference type="Proteomes" id="UP001498398"/>
    </source>
</evidence>
<dbReference type="Proteomes" id="UP001498398">
    <property type="component" value="Unassembled WGS sequence"/>
</dbReference>
<gene>
    <name evidence="1" type="ORF">VKT23_020097</name>
</gene>
<evidence type="ECO:0000313" key="1">
    <source>
        <dbReference type="EMBL" id="KAK7434631.1"/>
    </source>
</evidence>
<dbReference type="EMBL" id="JBANRG010000120">
    <property type="protein sequence ID" value="KAK7434631.1"/>
    <property type="molecule type" value="Genomic_DNA"/>
</dbReference>